<reference evidence="2" key="2">
    <citation type="journal article" date="2017" name="Nat. Commun.">
        <title>Single-virus genomics reveals hidden cosmopolitan and abundant viruses.</title>
        <authorList>
            <person name="Martinez-Hernandez F."/>
            <person name="Fornas O."/>
            <person name="Lluesma Gomez M."/>
            <person name="Bolduc B."/>
            <person name="de la Cruz Pena M.J."/>
            <person name="Martinez J.M."/>
            <person name="Anton J."/>
            <person name="Gasol J.M."/>
            <person name="Rosselli R."/>
            <person name="Rodriguez-Valera F."/>
            <person name="Sullivan M.B."/>
            <person name="Acinas S.G."/>
            <person name="Martinez-Garcia M."/>
        </authorList>
    </citation>
    <scope>NUCLEOTIDE SEQUENCE</scope>
</reference>
<feature type="transmembrane region" description="Helical" evidence="1">
    <location>
        <begin position="48"/>
        <end position="66"/>
    </location>
</feature>
<organism evidence="2">
    <name type="scientific">uncultured virus</name>
    <dbReference type="NCBI Taxonomy" id="340016"/>
    <lineage>
        <taxon>Viruses</taxon>
        <taxon>environmental samples</taxon>
    </lineage>
</organism>
<feature type="transmembrane region" description="Helical" evidence="1">
    <location>
        <begin position="24"/>
        <end position="42"/>
    </location>
</feature>
<dbReference type="EMBL" id="KY052794">
    <property type="protein sequence ID" value="ASE99745.1"/>
    <property type="molecule type" value="Genomic_DNA"/>
</dbReference>
<reference evidence="2" key="1">
    <citation type="submission" date="2016-10" db="EMBL/GenBank/DDBJ databases">
        <authorList>
            <person name="Varghese N."/>
        </authorList>
    </citation>
    <scope>NUCLEOTIDE SEQUENCE</scope>
</reference>
<keyword evidence="1" id="KW-0812">Transmembrane</keyword>
<name>A0A218MKD8_9VIRU</name>
<evidence type="ECO:0000313" key="2">
    <source>
        <dbReference type="EMBL" id="ASE99745.1"/>
    </source>
</evidence>
<keyword evidence="1" id="KW-1133">Transmembrane helix</keyword>
<accession>A0A218MKD8</accession>
<keyword evidence="1" id="KW-0472">Membrane</keyword>
<evidence type="ECO:0000256" key="1">
    <source>
        <dbReference type="SAM" id="Phobius"/>
    </source>
</evidence>
<sequence>MERKFIKMEEFVGKINNVRHKTNGAVLVVFALIWALTMFILLFPLIGIVILFTVLLYIVFFPFIKLEEYIKQRRQKDE</sequence>
<proteinExistence type="predicted"/>
<protein>
    <submittedName>
        <fullName evidence="2">Uncharacterized protein</fullName>
    </submittedName>
</protein>